<dbReference type="Proteomes" id="UP001519460">
    <property type="component" value="Unassembled WGS sequence"/>
</dbReference>
<evidence type="ECO:0000313" key="3">
    <source>
        <dbReference type="Proteomes" id="UP001519460"/>
    </source>
</evidence>
<feature type="region of interest" description="Disordered" evidence="1">
    <location>
        <begin position="1"/>
        <end position="20"/>
    </location>
</feature>
<proteinExistence type="predicted"/>
<keyword evidence="3" id="KW-1185">Reference proteome</keyword>
<gene>
    <name evidence="2" type="ORF">BaRGS_00002381</name>
</gene>
<comment type="caution">
    <text evidence="2">The sequence shown here is derived from an EMBL/GenBank/DDBJ whole genome shotgun (WGS) entry which is preliminary data.</text>
</comment>
<reference evidence="2 3" key="1">
    <citation type="journal article" date="2023" name="Sci. Data">
        <title>Genome assembly of the Korean intertidal mud-creeper Batillaria attramentaria.</title>
        <authorList>
            <person name="Patra A.K."/>
            <person name="Ho P.T."/>
            <person name="Jun S."/>
            <person name="Lee S.J."/>
            <person name="Kim Y."/>
            <person name="Won Y.J."/>
        </authorList>
    </citation>
    <scope>NUCLEOTIDE SEQUENCE [LARGE SCALE GENOMIC DNA]</scope>
    <source>
        <strain evidence="2">Wonlab-2016</strain>
    </source>
</reference>
<protein>
    <submittedName>
        <fullName evidence="2">Uncharacterized protein</fullName>
    </submittedName>
</protein>
<name>A0ABD0M2Y9_9CAEN</name>
<dbReference type="EMBL" id="JACVVK020000007">
    <property type="protein sequence ID" value="KAK7506269.1"/>
    <property type="molecule type" value="Genomic_DNA"/>
</dbReference>
<evidence type="ECO:0000313" key="2">
    <source>
        <dbReference type="EMBL" id="KAK7506269.1"/>
    </source>
</evidence>
<dbReference type="AlphaFoldDB" id="A0ABD0M2Y9"/>
<sequence>MVAASPLHTDDVGGGGWRDSGQGESAGALITHLYQYITTSALFSNHSPDRVPYISINPHVVLSALLLHSHPHIIPALFLNNQFAPACGSAVLCIEFGDINQSAQSYHM</sequence>
<organism evidence="2 3">
    <name type="scientific">Batillaria attramentaria</name>
    <dbReference type="NCBI Taxonomy" id="370345"/>
    <lineage>
        <taxon>Eukaryota</taxon>
        <taxon>Metazoa</taxon>
        <taxon>Spiralia</taxon>
        <taxon>Lophotrochozoa</taxon>
        <taxon>Mollusca</taxon>
        <taxon>Gastropoda</taxon>
        <taxon>Caenogastropoda</taxon>
        <taxon>Sorbeoconcha</taxon>
        <taxon>Cerithioidea</taxon>
        <taxon>Batillariidae</taxon>
        <taxon>Batillaria</taxon>
    </lineage>
</organism>
<evidence type="ECO:0000256" key="1">
    <source>
        <dbReference type="SAM" id="MobiDB-lite"/>
    </source>
</evidence>
<accession>A0ABD0M2Y9</accession>